<name>A0AA38HEP1_9TREE</name>
<dbReference type="InterPro" id="IPR036890">
    <property type="entry name" value="HATPase_C_sf"/>
</dbReference>
<dbReference type="InterPro" id="IPR003661">
    <property type="entry name" value="HisK_dim/P_dom"/>
</dbReference>
<dbReference type="SMART" id="SM00387">
    <property type="entry name" value="HATPase_c"/>
    <property type="match status" value="2"/>
</dbReference>
<dbReference type="SMART" id="SM00448">
    <property type="entry name" value="REC"/>
    <property type="match status" value="2"/>
</dbReference>
<dbReference type="CDD" id="cd00082">
    <property type="entry name" value="HisKA"/>
    <property type="match status" value="2"/>
</dbReference>
<organism evidence="7 8">
    <name type="scientific">Dioszegia hungarica</name>
    <dbReference type="NCBI Taxonomy" id="4972"/>
    <lineage>
        <taxon>Eukaryota</taxon>
        <taxon>Fungi</taxon>
        <taxon>Dikarya</taxon>
        <taxon>Basidiomycota</taxon>
        <taxon>Agaricomycotina</taxon>
        <taxon>Tremellomycetes</taxon>
        <taxon>Tremellales</taxon>
        <taxon>Bulleribasidiaceae</taxon>
        <taxon>Dioszegia</taxon>
    </lineage>
</organism>
<dbReference type="SMART" id="SM00091">
    <property type="entry name" value="PAS"/>
    <property type="match status" value="1"/>
</dbReference>
<dbReference type="RefSeq" id="XP_052947346.1">
    <property type="nucleotide sequence ID" value="XM_053088494.1"/>
</dbReference>
<dbReference type="SUPFAM" id="SSF55781">
    <property type="entry name" value="GAF domain-like"/>
    <property type="match status" value="1"/>
</dbReference>
<dbReference type="PANTHER" id="PTHR43547">
    <property type="entry name" value="TWO-COMPONENT HISTIDINE KINASE"/>
    <property type="match status" value="1"/>
</dbReference>
<dbReference type="Pfam" id="PF02518">
    <property type="entry name" value="HATPase_c"/>
    <property type="match status" value="2"/>
</dbReference>
<feature type="region of interest" description="Disordered" evidence="3">
    <location>
        <begin position="621"/>
        <end position="675"/>
    </location>
</feature>
<accession>A0AA38HEP1</accession>
<dbReference type="PROSITE" id="PS50109">
    <property type="entry name" value="HIS_KIN"/>
    <property type="match status" value="2"/>
</dbReference>
<dbReference type="InterPro" id="IPR011006">
    <property type="entry name" value="CheY-like_superfamily"/>
</dbReference>
<dbReference type="PROSITE" id="PS50112">
    <property type="entry name" value="PAS"/>
    <property type="match status" value="1"/>
</dbReference>
<dbReference type="SUPFAM" id="SSF55874">
    <property type="entry name" value="ATPase domain of HSP90 chaperone/DNA topoisomerase II/histidine kinase"/>
    <property type="match status" value="2"/>
</dbReference>
<dbReference type="InterPro" id="IPR001789">
    <property type="entry name" value="Sig_transdc_resp-reg_receiver"/>
</dbReference>
<feature type="domain" description="Response regulatory" evidence="5">
    <location>
        <begin position="1709"/>
        <end position="1838"/>
    </location>
</feature>
<dbReference type="Gene3D" id="3.30.565.10">
    <property type="entry name" value="Histidine kinase-like ATPase, C-terminal domain"/>
    <property type="match status" value="2"/>
</dbReference>
<evidence type="ECO:0000256" key="1">
    <source>
        <dbReference type="ARBA" id="ARBA00022553"/>
    </source>
</evidence>
<dbReference type="Pfam" id="PF08448">
    <property type="entry name" value="PAS_4"/>
    <property type="match status" value="1"/>
</dbReference>
<evidence type="ECO:0000313" key="7">
    <source>
        <dbReference type="EMBL" id="KAI9637569.1"/>
    </source>
</evidence>
<protein>
    <submittedName>
        <fullName evidence="7">CnHHK4</fullName>
    </submittedName>
</protein>
<dbReference type="GO" id="GO:0000155">
    <property type="term" value="F:phosphorelay sensor kinase activity"/>
    <property type="evidence" value="ECO:0007669"/>
    <property type="project" value="InterPro"/>
</dbReference>
<feature type="region of interest" description="Disordered" evidence="3">
    <location>
        <begin position="1664"/>
        <end position="1705"/>
    </location>
</feature>
<feature type="region of interest" description="Disordered" evidence="3">
    <location>
        <begin position="1071"/>
        <end position="1099"/>
    </location>
</feature>
<dbReference type="FunFam" id="3.40.50.2300:FF:000230">
    <property type="entry name" value="Unplaced genomic scaffold supercont1.240, whole genome shotgun sequence"/>
    <property type="match status" value="1"/>
</dbReference>
<evidence type="ECO:0000313" key="8">
    <source>
        <dbReference type="Proteomes" id="UP001164286"/>
    </source>
</evidence>
<dbReference type="InterPro" id="IPR036097">
    <property type="entry name" value="HisK_dim/P_sf"/>
</dbReference>
<dbReference type="PANTHER" id="PTHR43547:SF2">
    <property type="entry name" value="HYBRID SIGNAL TRANSDUCTION HISTIDINE KINASE C"/>
    <property type="match status" value="1"/>
</dbReference>
<dbReference type="FunFam" id="1.10.287.130:FF:000045">
    <property type="entry name" value="Two-component system sensor histidine kinase/response regulator"/>
    <property type="match status" value="1"/>
</dbReference>
<dbReference type="SUPFAM" id="SSF55785">
    <property type="entry name" value="PYP-like sensor domain (PAS domain)"/>
    <property type="match status" value="1"/>
</dbReference>
<dbReference type="InterPro" id="IPR004358">
    <property type="entry name" value="Sig_transdc_His_kin-like_C"/>
</dbReference>
<dbReference type="InterPro" id="IPR000014">
    <property type="entry name" value="PAS"/>
</dbReference>
<dbReference type="FunFam" id="3.40.50.2300:FF:000307">
    <property type="entry name" value="Receptor-like histidine kinase BpdS"/>
    <property type="match status" value="1"/>
</dbReference>
<evidence type="ECO:0000256" key="3">
    <source>
        <dbReference type="SAM" id="MobiDB-lite"/>
    </source>
</evidence>
<gene>
    <name evidence="7" type="ORF">MKK02DRAFT_32386</name>
</gene>
<dbReference type="Proteomes" id="UP001164286">
    <property type="component" value="Unassembled WGS sequence"/>
</dbReference>
<dbReference type="Gene3D" id="3.40.50.2300">
    <property type="match status" value="2"/>
</dbReference>
<dbReference type="Gene3D" id="3.30.450.20">
    <property type="entry name" value="PAS domain"/>
    <property type="match status" value="2"/>
</dbReference>
<feature type="domain" description="Response regulatory" evidence="5">
    <location>
        <begin position="1111"/>
        <end position="1226"/>
    </location>
</feature>
<feature type="compositionally biased region" description="Polar residues" evidence="3">
    <location>
        <begin position="649"/>
        <end position="668"/>
    </location>
</feature>
<evidence type="ECO:0000259" key="4">
    <source>
        <dbReference type="PROSITE" id="PS50109"/>
    </source>
</evidence>
<comment type="caution">
    <text evidence="7">The sequence shown here is derived from an EMBL/GenBank/DDBJ whole genome shotgun (WGS) entry which is preliminary data.</text>
</comment>
<dbReference type="InterPro" id="IPR035965">
    <property type="entry name" value="PAS-like_dom_sf"/>
</dbReference>
<feature type="compositionally biased region" description="Low complexity" evidence="3">
    <location>
        <begin position="1074"/>
        <end position="1092"/>
    </location>
</feature>
<dbReference type="EMBL" id="JAKWFO010000004">
    <property type="protein sequence ID" value="KAI9637569.1"/>
    <property type="molecule type" value="Genomic_DNA"/>
</dbReference>
<keyword evidence="8" id="KW-1185">Reference proteome</keyword>
<dbReference type="CDD" id="cd00130">
    <property type="entry name" value="PAS"/>
    <property type="match status" value="1"/>
</dbReference>
<dbReference type="NCBIfam" id="TIGR00229">
    <property type="entry name" value="sensory_box"/>
    <property type="match status" value="1"/>
</dbReference>
<proteinExistence type="predicted"/>
<dbReference type="Pfam" id="PF00072">
    <property type="entry name" value="Response_reg"/>
    <property type="match status" value="2"/>
</dbReference>
<dbReference type="InterPro" id="IPR003594">
    <property type="entry name" value="HATPase_dom"/>
</dbReference>
<dbReference type="SMART" id="SM00388">
    <property type="entry name" value="HisKA"/>
    <property type="match status" value="2"/>
</dbReference>
<feature type="compositionally biased region" description="Polar residues" evidence="3">
    <location>
        <begin position="329"/>
        <end position="339"/>
    </location>
</feature>
<feature type="compositionally biased region" description="Polar residues" evidence="3">
    <location>
        <begin position="297"/>
        <end position="310"/>
    </location>
</feature>
<feature type="domain" description="PAS" evidence="6">
    <location>
        <begin position="1242"/>
        <end position="1283"/>
    </location>
</feature>
<dbReference type="PROSITE" id="PS50110">
    <property type="entry name" value="RESPONSE_REGULATORY"/>
    <property type="match status" value="2"/>
</dbReference>
<sequence>MSSEEGFDTSTLPKAFLEAYPYPAFCLISPIPPTTTLGSDDDLLVPPQDHRLPFTRISNASTSSFVPIWANEKWRNLTQGNQMLDCVSIESARRLGDWISGARAAKQESVLASAGQGGRRVERVTGAAPRDRALERRIKAEMSGQASSPEDELDLDDVTPTLARSGAIAPAGFWEPEVPYEEHASTSGQSASTGATGLEGVDELHQGRFSLTLDLVDPGKVTLEMTKTSLPIYRIGRSGERTMVETDSYIIVTTVPKSGYVVKDTQPSRVPTPNSLTELSPATEKASDEIMLDVPPATNSAPSRPPQSRLTVLPSPKAAPRGLTLPSLHGTSAPTAGNQLTPTDEIMALDLVESSDGQASRPLYFSSDGTVSRPRGPLLNGVDERGKPLDVHVLLETTDWSKTGLGPRENWPQSLKTVVSLIMQYPHQCCLWWGKDLTLIYNARYAETIHKHPDLFGMSGPIAWQEIWKSIGPLSELVLSGTPVSKEDDFLLFKQLPHQGNGTFEAYHSWLWVPVIQEDGTFGGLWNATINTTKKVLAERRMASVREMGERTSIARTMKEFDSAVIEILAANARDMPFAALYHVEEASNSKRVPNGQMQSNTRADTSHTVKCQLKLAGSIGVPEGHRSAPASLRLSVSTRDKDARSMSHMANSPTMSAISSLSGPQSRRGTEPSPLIMSSAQMDDEMVGTPSATGADVESWPFAEALQTRRIVLVEDCSSLIAGYPIRVWDELPTAAVVIPVASDSDEGVPSAVIVIGLSIRRPFDEDYESFLHVLRLQLASGIAAVRSYEAERQRIDELAALDRAKSMLFSNVSHELRTPLTLVSGPLDDLLLETKEGPKKEMLLMARRNVRRLTRLVSTLMDVSRLEAGRLKGSFQLVNLGVVTRDLAALFRGAIERGKLRYTVECDLTPRNVYVDPDHWEKIMFNLIGNALKYTMTGYVLVKLSYGPTEAFLTVKDSGVGIPASDIDLIGDRFHRVESISRSHEGTGIGISLIKELIKLHGGVLEIESLTAAESIDGSHGSSFRVRIPLGSDHLPRDAIDANSDNLTTAQLTYAHGIVDEAMQWNRDREAGSSLDSSSDSGKLSAAESSAQSSRGLDPSTLYFKKEDVIMLVDDSFDTRRYMKSIFAPFCAIVEARDGQEALEMCKKSLPHVVITDVMMPNLDGFGLLAALKEDPKLSMVPVIMLTARGGEEAKVDGLLAGADDYIAKPFNARELIARAHMQIQLGKRRRELEKAFEERTAELRTVSEYSPGGIFRCDGDGEVVYANSAWFEISGFSSNQPDIASWFTGIIPEHRTRVQDVWQQMFETDLPTQTMEWQFANGRWVLCRLIRLDDFAPGLKGILGSVTDITERKFNEEIQRLRVVEAEQRRVEAEEAKHQQELLIDITSHEIRNPISSLMQCSSLVKTNLLSLQEQFEMSIKDATPFKPTNQLMTTINEDLEALESIYQCGLAQERISNDVLSLGRIQLEMFDVETDILGEAQKVVSIFQNEARMKRISLSYKIGESVERLGVHAIKTDPVRMGQVVTNLLSNGIRFTSTSSIRKIQLRYDISFDPPADGSCQMPGLPDPPAPGQLKDDMTAYLYVAVTDTGPGLTPKELDMLFQRFSQVSPKTHTIFGGSGLGLFVCRKITEIMGGRIEVVSTHGKGSTFRFFIRVRTCQTATKRPAPSSGSSESGGGRREGMKRPALKKRHTGPRIGGGIGPKPHVLIVEDNLINQTVLARQLKHVGLTCEVANNGLEALEKIRKVSSLVQSRVGQPFDCVLMDLEMPVMDGLTSLRHIREEEAAGTLALNLVIALTGNARQGQIDEAKAAGMDEVVIKPYRLDDLLQKIEDMMKLRAANPSTVSAPAQPATADVMAVDVSA</sequence>
<evidence type="ECO:0000259" key="5">
    <source>
        <dbReference type="PROSITE" id="PS50110"/>
    </source>
</evidence>
<reference evidence="7" key="1">
    <citation type="journal article" date="2022" name="G3 (Bethesda)">
        <title>High quality genome of the basidiomycete yeast Dioszegia hungarica PDD-24b-2 isolated from cloud water.</title>
        <authorList>
            <person name="Jarrige D."/>
            <person name="Haridas S."/>
            <person name="Bleykasten-Grosshans C."/>
            <person name="Joly M."/>
            <person name="Nadalig T."/>
            <person name="Sancelme M."/>
            <person name="Vuilleumier S."/>
            <person name="Grigoriev I.V."/>
            <person name="Amato P."/>
            <person name="Bringel F."/>
        </authorList>
    </citation>
    <scope>NUCLEOTIDE SEQUENCE</scope>
    <source>
        <strain evidence="7">PDD-24b-2</strain>
    </source>
</reference>
<feature type="modified residue" description="4-aspartylphosphate" evidence="2">
    <location>
        <position position="1159"/>
    </location>
</feature>
<dbReference type="PRINTS" id="PR00344">
    <property type="entry name" value="BCTRLSENSOR"/>
</dbReference>
<dbReference type="GeneID" id="77727699"/>
<evidence type="ECO:0000259" key="6">
    <source>
        <dbReference type="PROSITE" id="PS50112"/>
    </source>
</evidence>
<feature type="region of interest" description="Disordered" evidence="3">
    <location>
        <begin position="263"/>
        <end position="339"/>
    </location>
</feature>
<feature type="compositionally biased region" description="Polar residues" evidence="3">
    <location>
        <begin position="265"/>
        <end position="280"/>
    </location>
</feature>
<dbReference type="InterPro" id="IPR013656">
    <property type="entry name" value="PAS_4"/>
</dbReference>
<dbReference type="SUPFAM" id="SSF47384">
    <property type="entry name" value="Homodimeric domain of signal transducing histidine kinase"/>
    <property type="match status" value="2"/>
</dbReference>
<keyword evidence="1 2" id="KW-0597">Phosphoprotein</keyword>
<feature type="domain" description="Histidine kinase" evidence="4">
    <location>
        <begin position="1389"/>
        <end position="1661"/>
    </location>
</feature>
<dbReference type="CDD" id="cd17546">
    <property type="entry name" value="REC_hyHK_CKI1_RcsC-like"/>
    <property type="match status" value="1"/>
</dbReference>
<feature type="modified residue" description="4-aspartylphosphate" evidence="2">
    <location>
        <position position="1768"/>
    </location>
</feature>
<evidence type="ECO:0000256" key="2">
    <source>
        <dbReference type="PROSITE-ProRule" id="PRU00169"/>
    </source>
</evidence>
<dbReference type="Gene3D" id="1.10.287.130">
    <property type="match status" value="2"/>
</dbReference>
<dbReference type="SUPFAM" id="SSF52172">
    <property type="entry name" value="CheY-like"/>
    <property type="match status" value="2"/>
</dbReference>
<dbReference type="Pfam" id="PF00512">
    <property type="entry name" value="HisKA"/>
    <property type="match status" value="1"/>
</dbReference>
<feature type="domain" description="Histidine kinase" evidence="4">
    <location>
        <begin position="813"/>
        <end position="1034"/>
    </location>
</feature>
<dbReference type="InterPro" id="IPR005467">
    <property type="entry name" value="His_kinase_dom"/>
</dbReference>